<evidence type="ECO:0000313" key="4">
    <source>
        <dbReference type="Proteomes" id="UP000317982"/>
    </source>
</evidence>
<keyword evidence="4" id="KW-1185">Reference proteome</keyword>
<evidence type="ECO:0000256" key="1">
    <source>
        <dbReference type="SAM" id="MobiDB-lite"/>
    </source>
</evidence>
<sequence>MNDPIVSKSSVAGSTPASLSAVAFMITRNRIGLSSSRVPFAYASNGDRSDRHLREIFLDDVNLGGTPRSTVNCCNHGRWAGNQQCSNVELRRHRVRRQQGPSERRPRGDGMNRRRTLASLAEAAREYLTAGWPIVPGAYWSPQTCTYRCGRPACDNGSPHAVDTIADGRCRQRTQPPTIGLEQVEGWWSNRGYNLMMPTGASATVIEGPAGLIDDLDAHLTAVGSPPPVSALPTGERQLFSAPIPVDDELWLAAAVGGVTLHGAGAWVNLPPSVVSAGKVVWVRPPAMTRWRLPEAPAVRTALLAVLAPGRAAA</sequence>
<feature type="compositionally biased region" description="Basic and acidic residues" evidence="1">
    <location>
        <begin position="102"/>
        <end position="112"/>
    </location>
</feature>
<dbReference type="Pfam" id="PF09250">
    <property type="entry name" value="Prim-Pol"/>
    <property type="match status" value="1"/>
</dbReference>
<evidence type="ECO:0000313" key="3">
    <source>
        <dbReference type="EMBL" id="TQS45346.1"/>
    </source>
</evidence>
<evidence type="ECO:0000259" key="2">
    <source>
        <dbReference type="SMART" id="SM00943"/>
    </source>
</evidence>
<reference evidence="3 4" key="1">
    <citation type="submission" date="2019-07" db="EMBL/GenBank/DDBJ databases">
        <title>Cryptosporangium phraense sp. nov., isolated from plant litter.</title>
        <authorList>
            <person name="Suriyachadkun C."/>
        </authorList>
    </citation>
    <scope>NUCLEOTIDE SEQUENCE [LARGE SCALE GENOMIC DNA]</scope>
    <source>
        <strain evidence="3 4">A-T 5661</strain>
    </source>
</reference>
<dbReference type="SMART" id="SM00943">
    <property type="entry name" value="Prim-Pol"/>
    <property type="match status" value="1"/>
</dbReference>
<dbReference type="OrthoDB" id="3397040at2"/>
<gene>
    <name evidence="3" type="ORF">FL583_09675</name>
</gene>
<comment type="caution">
    <text evidence="3">The sequence shown here is derived from an EMBL/GenBank/DDBJ whole genome shotgun (WGS) entry which is preliminary data.</text>
</comment>
<protein>
    <recommendedName>
        <fullName evidence="2">DNA primase/polymerase bifunctional N-terminal domain-containing protein</fullName>
    </recommendedName>
</protein>
<accession>A0A545AVJ1</accession>
<feature type="domain" description="DNA primase/polymerase bifunctional N-terminal" evidence="2">
    <location>
        <begin position="124"/>
        <end position="300"/>
    </location>
</feature>
<feature type="region of interest" description="Disordered" evidence="1">
    <location>
        <begin position="91"/>
        <end position="113"/>
    </location>
</feature>
<dbReference type="EMBL" id="VIRS01000005">
    <property type="protein sequence ID" value="TQS45346.1"/>
    <property type="molecule type" value="Genomic_DNA"/>
</dbReference>
<name>A0A545AVJ1_9ACTN</name>
<dbReference type="Proteomes" id="UP000317982">
    <property type="component" value="Unassembled WGS sequence"/>
</dbReference>
<dbReference type="InParanoid" id="A0A545AVJ1"/>
<dbReference type="AlphaFoldDB" id="A0A545AVJ1"/>
<proteinExistence type="predicted"/>
<dbReference type="InterPro" id="IPR015330">
    <property type="entry name" value="DNA_primase/pol_bifunc_N"/>
</dbReference>
<organism evidence="3 4">
    <name type="scientific">Cryptosporangium phraense</name>
    <dbReference type="NCBI Taxonomy" id="2593070"/>
    <lineage>
        <taxon>Bacteria</taxon>
        <taxon>Bacillati</taxon>
        <taxon>Actinomycetota</taxon>
        <taxon>Actinomycetes</taxon>
        <taxon>Cryptosporangiales</taxon>
        <taxon>Cryptosporangiaceae</taxon>
        <taxon>Cryptosporangium</taxon>
    </lineage>
</organism>